<sequence>MHPEDTSEEKGEEGRGQDPGGEVPEKPSSLGHGEGSTPFPVGKPQVSSSTTTAQRGTVRGGRGDGTCEPSVSENGTQKIKWPPILALKEFTEDIQTATPKGPEVGWGKGPGRPTTPRSHRPSRKSSTWDRGLGRTEETANLLHRQPSRPSSWETVGGGRECRRGGDATCEAHRNPETGPPGQTGNGWFWGTSKPFTTILSQHRPRQ</sequence>
<reference evidence="2" key="1">
    <citation type="submission" date="2020-07" db="EMBL/GenBank/DDBJ databases">
        <title>The High-quality genome of the commercially important snow crab, Chionoecetes opilio.</title>
        <authorList>
            <person name="Jeong J.-H."/>
            <person name="Ryu S."/>
        </authorList>
    </citation>
    <scope>NUCLEOTIDE SEQUENCE</scope>
    <source>
        <strain evidence="2">MADBK_172401_WGS</strain>
        <tissue evidence="2">Digestive gland</tissue>
    </source>
</reference>
<feature type="region of interest" description="Disordered" evidence="1">
    <location>
        <begin position="1"/>
        <end position="192"/>
    </location>
</feature>
<evidence type="ECO:0000313" key="3">
    <source>
        <dbReference type="Proteomes" id="UP000770661"/>
    </source>
</evidence>
<protein>
    <submittedName>
        <fullName evidence="2">Uncharacterized protein</fullName>
    </submittedName>
</protein>
<dbReference type="Proteomes" id="UP000770661">
    <property type="component" value="Unassembled WGS sequence"/>
</dbReference>
<keyword evidence="3" id="KW-1185">Reference proteome</keyword>
<dbReference type="EMBL" id="JACEEZ010002001">
    <property type="protein sequence ID" value="KAG0728605.1"/>
    <property type="molecule type" value="Genomic_DNA"/>
</dbReference>
<name>A0A8J4YJB4_CHIOP</name>
<accession>A0A8J4YJB4</accession>
<feature type="compositionally biased region" description="Polar residues" evidence="1">
    <location>
        <begin position="45"/>
        <end position="54"/>
    </location>
</feature>
<evidence type="ECO:0000313" key="2">
    <source>
        <dbReference type="EMBL" id="KAG0728605.1"/>
    </source>
</evidence>
<organism evidence="2 3">
    <name type="scientific">Chionoecetes opilio</name>
    <name type="common">Atlantic snow crab</name>
    <name type="synonym">Cancer opilio</name>
    <dbReference type="NCBI Taxonomy" id="41210"/>
    <lineage>
        <taxon>Eukaryota</taxon>
        <taxon>Metazoa</taxon>
        <taxon>Ecdysozoa</taxon>
        <taxon>Arthropoda</taxon>
        <taxon>Crustacea</taxon>
        <taxon>Multicrustacea</taxon>
        <taxon>Malacostraca</taxon>
        <taxon>Eumalacostraca</taxon>
        <taxon>Eucarida</taxon>
        <taxon>Decapoda</taxon>
        <taxon>Pleocyemata</taxon>
        <taxon>Brachyura</taxon>
        <taxon>Eubrachyura</taxon>
        <taxon>Majoidea</taxon>
        <taxon>Majidae</taxon>
        <taxon>Chionoecetes</taxon>
    </lineage>
</organism>
<comment type="caution">
    <text evidence="2">The sequence shown here is derived from an EMBL/GenBank/DDBJ whole genome shotgun (WGS) entry which is preliminary data.</text>
</comment>
<feature type="compositionally biased region" description="Basic and acidic residues" evidence="1">
    <location>
        <begin position="159"/>
        <end position="175"/>
    </location>
</feature>
<dbReference type="AlphaFoldDB" id="A0A8J4YJB4"/>
<proteinExistence type="predicted"/>
<feature type="compositionally biased region" description="Basic and acidic residues" evidence="1">
    <location>
        <begin position="1"/>
        <end position="16"/>
    </location>
</feature>
<gene>
    <name evidence="2" type="ORF">GWK47_032142</name>
</gene>
<evidence type="ECO:0000256" key="1">
    <source>
        <dbReference type="SAM" id="MobiDB-lite"/>
    </source>
</evidence>